<sequence length="40" mass="4422">MNSFCHPICANNVHIIIFSLMTTGIVTRTDVFQALEANKA</sequence>
<reference evidence="1" key="2">
    <citation type="journal article" date="2015" name="Data Brief">
        <title>Shoot transcriptome of the giant reed, Arundo donax.</title>
        <authorList>
            <person name="Barrero R.A."/>
            <person name="Guerrero F.D."/>
            <person name="Moolhuijzen P."/>
            <person name="Goolsby J.A."/>
            <person name="Tidwell J."/>
            <person name="Bellgard S.E."/>
            <person name="Bellgard M.I."/>
        </authorList>
    </citation>
    <scope>NUCLEOTIDE SEQUENCE</scope>
    <source>
        <tissue evidence="1">Shoot tissue taken approximately 20 cm above the soil surface</tissue>
    </source>
</reference>
<proteinExistence type="predicted"/>
<dbReference type="AlphaFoldDB" id="A0A0A9ESY1"/>
<organism evidence="1">
    <name type="scientific">Arundo donax</name>
    <name type="common">Giant reed</name>
    <name type="synonym">Donax arundinaceus</name>
    <dbReference type="NCBI Taxonomy" id="35708"/>
    <lineage>
        <taxon>Eukaryota</taxon>
        <taxon>Viridiplantae</taxon>
        <taxon>Streptophyta</taxon>
        <taxon>Embryophyta</taxon>
        <taxon>Tracheophyta</taxon>
        <taxon>Spermatophyta</taxon>
        <taxon>Magnoliopsida</taxon>
        <taxon>Liliopsida</taxon>
        <taxon>Poales</taxon>
        <taxon>Poaceae</taxon>
        <taxon>PACMAD clade</taxon>
        <taxon>Arundinoideae</taxon>
        <taxon>Arundineae</taxon>
        <taxon>Arundo</taxon>
    </lineage>
</organism>
<evidence type="ECO:0000313" key="1">
    <source>
        <dbReference type="EMBL" id="JAE01001.1"/>
    </source>
</evidence>
<dbReference type="EMBL" id="GBRH01196895">
    <property type="protein sequence ID" value="JAE01001.1"/>
    <property type="molecule type" value="Transcribed_RNA"/>
</dbReference>
<protein>
    <submittedName>
        <fullName evidence="1">Uncharacterized protein</fullName>
    </submittedName>
</protein>
<reference evidence="1" key="1">
    <citation type="submission" date="2014-09" db="EMBL/GenBank/DDBJ databases">
        <authorList>
            <person name="Magalhaes I.L.F."/>
            <person name="Oliveira U."/>
            <person name="Santos F.R."/>
            <person name="Vidigal T.H.D.A."/>
            <person name="Brescovit A.D."/>
            <person name="Santos A.J."/>
        </authorList>
    </citation>
    <scope>NUCLEOTIDE SEQUENCE</scope>
    <source>
        <tissue evidence="1">Shoot tissue taken approximately 20 cm above the soil surface</tissue>
    </source>
</reference>
<accession>A0A0A9ESY1</accession>
<name>A0A0A9ESY1_ARUDO</name>